<dbReference type="Gene3D" id="3.40.720.10">
    <property type="entry name" value="Alkaline Phosphatase, subunit A"/>
    <property type="match status" value="1"/>
</dbReference>
<feature type="transmembrane region" description="Helical" evidence="6">
    <location>
        <begin position="108"/>
        <end position="130"/>
    </location>
</feature>
<keyword evidence="5 6" id="KW-0472">Membrane</keyword>
<evidence type="ECO:0000313" key="9">
    <source>
        <dbReference type="Proteomes" id="UP000414136"/>
    </source>
</evidence>
<dbReference type="OrthoDB" id="5363296at2"/>
<dbReference type="Pfam" id="PF00884">
    <property type="entry name" value="Sulfatase"/>
    <property type="match status" value="1"/>
</dbReference>
<evidence type="ECO:0000259" key="7">
    <source>
        <dbReference type="Pfam" id="PF00884"/>
    </source>
</evidence>
<dbReference type="SUPFAM" id="SSF53649">
    <property type="entry name" value="Alkaline phosphatase-like"/>
    <property type="match status" value="1"/>
</dbReference>
<evidence type="ECO:0000256" key="2">
    <source>
        <dbReference type="ARBA" id="ARBA00022475"/>
    </source>
</evidence>
<organism evidence="8 9">
    <name type="scientific">Pandoraea captiosa</name>
    <dbReference type="NCBI Taxonomy" id="2508302"/>
    <lineage>
        <taxon>Bacteria</taxon>
        <taxon>Pseudomonadati</taxon>
        <taxon>Pseudomonadota</taxon>
        <taxon>Betaproteobacteria</taxon>
        <taxon>Burkholderiales</taxon>
        <taxon>Burkholderiaceae</taxon>
        <taxon>Pandoraea</taxon>
    </lineage>
</organism>
<dbReference type="PANTHER" id="PTHR47371:SF3">
    <property type="entry name" value="PHOSPHOGLYCEROL TRANSFERASE I"/>
    <property type="match status" value="1"/>
</dbReference>
<sequence>MRLAPLLACWGVTLIFCAVPDAMARPHAGWRRPWRAWALLWVVTTLLFVLFFYAFARPIFAAGVTLGLVGVMAGVSNAKHASLREPFVFTDLSLFAQLFAHPRLYLPFLSRGTVVTFVAGASILISAVLIEPTISRPGVTSTIAMLGLCLTLAAVLANGMRLTLHASDDVRANGFTATFVAYLINGWRPSTFARVAEALASGPHATGHARGTHPDVVVIQSESFFDARTLHPSIRPSVLQHFDTARMQSTQYGDLTVPAWGANTMRTEFALLTGVDESALGYGRFYPYVFVRRAATSLASWFSRGGYRTTALHPYYVDFFGRDRVLPLLGFAAFEGIEHFGDAPRAGTYVSDAALADAIVARLRVADLDDRASPQFIFAMSMENHGPLHLETVAAGESSAWHELGDDAQWRDLTAYLRHLKSADDMIGRLLNYLRTRQRETVLCFYGDHVPALGHVFDALGQAPARSQYFIWRNFGDIDATQASIDVVQLGMAVRHALRAGRRQIAASGL</sequence>
<dbReference type="PANTHER" id="PTHR47371">
    <property type="entry name" value="LIPOTEICHOIC ACID SYNTHASE"/>
    <property type="match status" value="1"/>
</dbReference>
<evidence type="ECO:0000256" key="4">
    <source>
        <dbReference type="ARBA" id="ARBA00022989"/>
    </source>
</evidence>
<protein>
    <recommendedName>
        <fullName evidence="7">Sulfatase N-terminal domain-containing protein</fullName>
    </recommendedName>
</protein>
<proteinExistence type="predicted"/>
<evidence type="ECO:0000256" key="3">
    <source>
        <dbReference type="ARBA" id="ARBA00022692"/>
    </source>
</evidence>
<evidence type="ECO:0000256" key="5">
    <source>
        <dbReference type="ARBA" id="ARBA00023136"/>
    </source>
</evidence>
<dbReference type="InterPro" id="IPR017850">
    <property type="entry name" value="Alkaline_phosphatase_core_sf"/>
</dbReference>
<feature type="transmembrane region" description="Helical" evidence="6">
    <location>
        <begin position="142"/>
        <end position="160"/>
    </location>
</feature>
<feature type="transmembrane region" description="Helical" evidence="6">
    <location>
        <begin position="60"/>
        <end position="78"/>
    </location>
</feature>
<evidence type="ECO:0000256" key="1">
    <source>
        <dbReference type="ARBA" id="ARBA00004651"/>
    </source>
</evidence>
<dbReference type="RefSeq" id="WP_150627238.1">
    <property type="nucleotide sequence ID" value="NZ_CABPSQ010000012.1"/>
</dbReference>
<evidence type="ECO:0000313" key="8">
    <source>
        <dbReference type="EMBL" id="VVE73530.1"/>
    </source>
</evidence>
<dbReference type="EMBL" id="CABPSQ010000012">
    <property type="protein sequence ID" value="VVE73530.1"/>
    <property type="molecule type" value="Genomic_DNA"/>
</dbReference>
<gene>
    <name evidence="8" type="ORF">PCA31118_04564</name>
</gene>
<keyword evidence="9" id="KW-1185">Reference proteome</keyword>
<dbReference type="Proteomes" id="UP000414136">
    <property type="component" value="Unassembled WGS sequence"/>
</dbReference>
<keyword evidence="4 6" id="KW-1133">Transmembrane helix</keyword>
<keyword evidence="2" id="KW-1003">Cell membrane</keyword>
<evidence type="ECO:0000256" key="6">
    <source>
        <dbReference type="SAM" id="Phobius"/>
    </source>
</evidence>
<dbReference type="CDD" id="cd16015">
    <property type="entry name" value="LTA_synthase"/>
    <property type="match status" value="1"/>
</dbReference>
<dbReference type="InterPro" id="IPR000917">
    <property type="entry name" value="Sulfatase_N"/>
</dbReference>
<accession>A0A5E5AN65</accession>
<feature type="transmembrane region" description="Helical" evidence="6">
    <location>
        <begin position="34"/>
        <end position="53"/>
    </location>
</feature>
<reference evidence="8 9" key="1">
    <citation type="submission" date="2019-08" db="EMBL/GenBank/DDBJ databases">
        <authorList>
            <person name="Peeters C."/>
        </authorList>
    </citation>
    <scope>NUCLEOTIDE SEQUENCE [LARGE SCALE GENOMIC DNA]</scope>
    <source>
        <strain evidence="8 9">LMG 31118</strain>
    </source>
</reference>
<dbReference type="AlphaFoldDB" id="A0A5E5AN65"/>
<keyword evidence="3 6" id="KW-0812">Transmembrane</keyword>
<dbReference type="InterPro" id="IPR050448">
    <property type="entry name" value="OpgB/LTA_synthase_biosynth"/>
</dbReference>
<name>A0A5E5AN65_9BURK</name>
<dbReference type="GO" id="GO:0005886">
    <property type="term" value="C:plasma membrane"/>
    <property type="evidence" value="ECO:0007669"/>
    <property type="project" value="UniProtKB-SubCell"/>
</dbReference>
<feature type="domain" description="Sulfatase N-terminal" evidence="7">
    <location>
        <begin position="214"/>
        <end position="475"/>
    </location>
</feature>
<comment type="subcellular location">
    <subcellularLocation>
        <location evidence="1">Cell membrane</location>
        <topology evidence="1">Multi-pass membrane protein</topology>
    </subcellularLocation>
</comment>